<evidence type="ECO:0000313" key="3">
    <source>
        <dbReference type="EMBL" id="SFN01910.1"/>
    </source>
</evidence>
<dbReference type="Proteomes" id="UP000242869">
    <property type="component" value="Unassembled WGS sequence"/>
</dbReference>
<sequence length="613" mass="66484">MTADHDLLQNPESAPLVDQPQPSATPAARPAKAKKPPKPKTATVAGDATFVPQPDGVYIQRGDTEPRKLCGPLEIVAQLRDANGSGWCVLVKLTDLDGQTKTHQIPRARLVSDQSTRVIEELAELGLWLSSAKDRNANLMLYLQTGTDAPRARKIERTGWHESAFVLPDEVIGPTAENLIYQGAGKPPIALAGTLEGWRDGVAKYAPGNPLLLLALGAGFAGPLVRLTGLDSGGFHFYGDSKAGKSTICDMAASIWGNPKDYRMSWKATAVGIEYASASYNDLPFLLDEINLAEPREVDSVVYLISQGKGKARGKDSGGLRDFARWCCFAISNGEQDLATVIRQAGKTIKAGQAVRLLSIPARRSVGAFDDLHGYQDAPALCAKLATTAAQHHGAAGQAFLARLTAEDMETKKQEIRRALHKFAERCVPEGASAQVRHAAHYFALAGYAAEQATLYGLTGWDLLTAWEAACGLFEDWLAQRGGAGNEEDRQIIRQVQAHFEQHGEGRYADLARNVQNDNHAPKTLMRCGFRETETGSVNGEEVSKTTYYVLPQAWTGEVLKGFDPRKANRLLVDLGILLPGGDGKASRQKAVPGMGKPRVYWVSPKLWEWGED</sequence>
<dbReference type="RefSeq" id="WP_091190061.1">
    <property type="nucleotide sequence ID" value="NZ_FOVE01000002.1"/>
</dbReference>
<keyword evidence="4" id="KW-1185">Reference proteome</keyword>
<dbReference type="AlphaFoldDB" id="A0A1I4VL80"/>
<organism evidence="3 4">
    <name type="scientific">Formivibrio citricus</name>
    <dbReference type="NCBI Taxonomy" id="83765"/>
    <lineage>
        <taxon>Bacteria</taxon>
        <taxon>Pseudomonadati</taxon>
        <taxon>Pseudomonadota</taxon>
        <taxon>Betaproteobacteria</taxon>
        <taxon>Neisseriales</taxon>
        <taxon>Chitinibacteraceae</taxon>
        <taxon>Formivibrio</taxon>
    </lineage>
</organism>
<evidence type="ECO:0000313" key="4">
    <source>
        <dbReference type="Proteomes" id="UP000242869"/>
    </source>
</evidence>
<dbReference type="InterPro" id="IPR009270">
    <property type="entry name" value="DUF927"/>
</dbReference>
<evidence type="ECO:0000259" key="2">
    <source>
        <dbReference type="Pfam" id="PF06048"/>
    </source>
</evidence>
<accession>A0A1I4VL80</accession>
<protein>
    <submittedName>
        <fullName evidence="3">Uncharcterized protein, DUF927 family</fullName>
    </submittedName>
</protein>
<feature type="domain" description="DUF927" evidence="2">
    <location>
        <begin position="61"/>
        <end position="322"/>
    </location>
</feature>
<name>A0A1I4VL80_9NEIS</name>
<feature type="region of interest" description="Disordered" evidence="1">
    <location>
        <begin position="1"/>
        <end position="49"/>
    </location>
</feature>
<dbReference type="EMBL" id="FOVE01000002">
    <property type="protein sequence ID" value="SFN01910.1"/>
    <property type="molecule type" value="Genomic_DNA"/>
</dbReference>
<proteinExistence type="predicted"/>
<dbReference type="Pfam" id="PF06048">
    <property type="entry name" value="DUF927"/>
    <property type="match status" value="1"/>
</dbReference>
<evidence type="ECO:0000256" key="1">
    <source>
        <dbReference type="SAM" id="MobiDB-lite"/>
    </source>
</evidence>
<gene>
    <name evidence="3" type="ORF">SAMN05660284_00261</name>
</gene>
<dbReference type="OrthoDB" id="784829at2"/>
<dbReference type="STRING" id="83765.SAMN05660284_00261"/>
<reference evidence="4" key="1">
    <citation type="submission" date="2016-10" db="EMBL/GenBank/DDBJ databases">
        <authorList>
            <person name="Varghese N."/>
            <person name="Submissions S."/>
        </authorList>
    </citation>
    <scope>NUCLEOTIDE SEQUENCE [LARGE SCALE GENOMIC DNA]</scope>
    <source>
        <strain evidence="4">DSM 6150</strain>
    </source>
</reference>